<evidence type="ECO:0000256" key="1">
    <source>
        <dbReference type="SAM" id="Phobius"/>
    </source>
</evidence>
<dbReference type="RefSeq" id="WP_148281672.1">
    <property type="nucleotide sequence ID" value="NZ_JAYMRS010000001.1"/>
</dbReference>
<dbReference type="Proteomes" id="UP001585053">
    <property type="component" value="Unassembled WGS sequence"/>
</dbReference>
<protein>
    <submittedName>
        <fullName evidence="2">Uncharacterized protein</fullName>
    </submittedName>
</protein>
<evidence type="ECO:0000313" key="2">
    <source>
        <dbReference type="EMBL" id="MFB8767375.1"/>
    </source>
</evidence>
<proteinExistence type="predicted"/>
<feature type="transmembrane region" description="Helical" evidence="1">
    <location>
        <begin position="12"/>
        <end position="34"/>
    </location>
</feature>
<reference evidence="2 3" key="1">
    <citation type="submission" date="2024-01" db="EMBL/GenBank/DDBJ databases">
        <title>Genome mining of biosynthetic gene clusters to explore secondary metabolites of Streptomyces sp.</title>
        <authorList>
            <person name="Baig A."/>
            <person name="Ajitkumar Shintre N."/>
            <person name="Kumar H."/>
            <person name="Anbarasu A."/>
            <person name="Ramaiah S."/>
        </authorList>
    </citation>
    <scope>NUCLEOTIDE SEQUENCE [LARGE SCALE GENOMIC DNA]</scope>
    <source>
        <strain evidence="2 3">A01</strain>
    </source>
</reference>
<feature type="transmembrane region" description="Helical" evidence="1">
    <location>
        <begin position="40"/>
        <end position="59"/>
    </location>
</feature>
<keyword evidence="1" id="KW-0812">Transmembrane</keyword>
<dbReference type="EMBL" id="JAYMRS010000001">
    <property type="protein sequence ID" value="MFB8767375.1"/>
    <property type="molecule type" value="Genomic_DNA"/>
</dbReference>
<keyword evidence="1" id="KW-1133">Transmembrane helix</keyword>
<keyword evidence="1" id="KW-0472">Membrane</keyword>
<sequence length="136" mass="14560">MELSSMVRISLGSALLALVVLVGFFVMSLGLGVGGGGVSYSAHLWLALLVPYQIVLMWIMITLPEGEKWFPGVQGKIRFAIPVVWVLCILFLLSGLWVAFFDMGILLLVAASGVFSLIVSVISFSASFSGRGMFGV</sequence>
<comment type="caution">
    <text evidence="2">The sequence shown here is derived from an EMBL/GenBank/DDBJ whole genome shotgun (WGS) entry which is preliminary data.</text>
</comment>
<feature type="transmembrane region" description="Helical" evidence="1">
    <location>
        <begin position="79"/>
        <end position="99"/>
    </location>
</feature>
<name>A0ABV5DS11_9ACTN</name>
<feature type="transmembrane region" description="Helical" evidence="1">
    <location>
        <begin position="105"/>
        <end position="128"/>
    </location>
</feature>
<organism evidence="2 3">
    <name type="scientific">Nocardiopsis alba</name>
    <dbReference type="NCBI Taxonomy" id="53437"/>
    <lineage>
        <taxon>Bacteria</taxon>
        <taxon>Bacillati</taxon>
        <taxon>Actinomycetota</taxon>
        <taxon>Actinomycetes</taxon>
        <taxon>Streptosporangiales</taxon>
        <taxon>Nocardiopsidaceae</taxon>
        <taxon>Nocardiopsis</taxon>
    </lineage>
</organism>
<keyword evidence="3" id="KW-1185">Reference proteome</keyword>
<gene>
    <name evidence="2" type="ORF">VSQ78_06640</name>
</gene>
<accession>A0ABV5DS11</accession>
<evidence type="ECO:0000313" key="3">
    <source>
        <dbReference type="Proteomes" id="UP001585053"/>
    </source>
</evidence>